<dbReference type="Pfam" id="PF13246">
    <property type="entry name" value="Cation_ATPase"/>
    <property type="match status" value="1"/>
</dbReference>
<dbReference type="NCBIfam" id="TIGR01494">
    <property type="entry name" value="ATPase_P-type"/>
    <property type="match status" value="3"/>
</dbReference>
<dbReference type="Proteomes" id="UP000092401">
    <property type="component" value="Unassembled WGS sequence"/>
</dbReference>
<dbReference type="SUPFAM" id="SSF81660">
    <property type="entry name" value="Metal cation-transporting ATPase, ATP-binding domain N"/>
    <property type="match status" value="1"/>
</dbReference>
<dbReference type="GO" id="GO:0005524">
    <property type="term" value="F:ATP binding"/>
    <property type="evidence" value="ECO:0007669"/>
    <property type="project" value="UniProtKB-KW"/>
</dbReference>
<dbReference type="PROSITE" id="PS00154">
    <property type="entry name" value="ATPASE_E1_E2"/>
    <property type="match status" value="1"/>
</dbReference>
<keyword evidence="3" id="KW-0406">Ion transport</keyword>
<evidence type="ECO:0000313" key="15">
    <source>
        <dbReference type="EMBL" id="KYC51376.1"/>
    </source>
</evidence>
<keyword evidence="10 11" id="KW-0472">Membrane</keyword>
<keyword evidence="9 11" id="KW-1133">Transmembrane helix</keyword>
<comment type="caution">
    <text evidence="13">The sequence shown here is derived from an EMBL/GenBank/DDBJ whole genome shotgun (WGS) entry which is preliminary data.</text>
</comment>
<dbReference type="AlphaFoldDB" id="A0A150IJT2"/>
<dbReference type="PATRIC" id="fig|1706438.3.peg.39"/>
<keyword evidence="3" id="KW-0813">Transport</keyword>
<dbReference type="Gene3D" id="2.70.150.10">
    <property type="entry name" value="Calcium-transporting ATPase, cytoplasmic transduction domain A"/>
    <property type="match status" value="1"/>
</dbReference>
<gene>
    <name evidence="13" type="primary">copB</name>
    <name evidence="14" type="synonym">copB_1</name>
    <name evidence="13" type="ORF">APG10_00993</name>
    <name evidence="14" type="ORF">APG11_00039</name>
    <name evidence="15" type="ORF">APG12_00038</name>
</gene>
<dbReference type="SFLD" id="SFLDF00027">
    <property type="entry name" value="p-type_atpase"/>
    <property type="match status" value="1"/>
</dbReference>
<dbReference type="NCBIfam" id="TIGR01517">
    <property type="entry name" value="ATPase-IIB_Ca"/>
    <property type="match status" value="1"/>
</dbReference>
<evidence type="ECO:0000256" key="2">
    <source>
        <dbReference type="ARBA" id="ARBA00012790"/>
    </source>
</evidence>
<feature type="transmembrane region" description="Helical" evidence="11">
    <location>
        <begin position="701"/>
        <end position="721"/>
    </location>
</feature>
<evidence type="ECO:0000313" key="14">
    <source>
        <dbReference type="EMBL" id="KYC48728.1"/>
    </source>
</evidence>
<dbReference type="InterPro" id="IPR023299">
    <property type="entry name" value="ATPase_P-typ_cyto_dom_N"/>
</dbReference>
<dbReference type="InterPro" id="IPR023298">
    <property type="entry name" value="ATPase_P-typ_TM_dom_sf"/>
</dbReference>
<accession>A0A150J2D5</accession>
<dbReference type="PRINTS" id="PR00119">
    <property type="entry name" value="CATATPASE"/>
</dbReference>
<dbReference type="GO" id="GO:0005388">
    <property type="term" value="F:P-type calcium transporter activity"/>
    <property type="evidence" value="ECO:0007669"/>
    <property type="project" value="UniProtKB-EC"/>
</dbReference>
<organism evidence="13 17">
    <name type="scientific">Candidatus Methanofastidiosum methylothiophilum</name>
    <dbReference type="NCBI Taxonomy" id="1705564"/>
    <lineage>
        <taxon>Archaea</taxon>
        <taxon>Methanobacteriati</taxon>
        <taxon>Methanobacteriota</taxon>
        <taxon>Stenosarchaea group</taxon>
        <taxon>Candidatus Methanofastidiosia</taxon>
        <taxon>Candidatus Methanofastidiosales</taxon>
        <taxon>Candidatus Methanofastidiosaceae</taxon>
        <taxon>Candidatus Methanofastidiosum</taxon>
    </lineage>
</organism>
<dbReference type="GO" id="GO:0016887">
    <property type="term" value="F:ATP hydrolysis activity"/>
    <property type="evidence" value="ECO:0007669"/>
    <property type="project" value="InterPro"/>
</dbReference>
<feature type="transmembrane region" description="Helical" evidence="11">
    <location>
        <begin position="88"/>
        <end position="106"/>
    </location>
</feature>
<dbReference type="InterPro" id="IPR001757">
    <property type="entry name" value="P_typ_ATPase"/>
</dbReference>
<dbReference type="SFLD" id="SFLDG00002">
    <property type="entry name" value="C1.7:_P-type_atpase_like"/>
    <property type="match status" value="1"/>
</dbReference>
<evidence type="ECO:0000256" key="10">
    <source>
        <dbReference type="ARBA" id="ARBA00023136"/>
    </source>
</evidence>
<feature type="domain" description="Cation-transporting P-type ATPase N-terminal" evidence="12">
    <location>
        <begin position="10"/>
        <end position="83"/>
    </location>
</feature>
<evidence type="ECO:0000256" key="11">
    <source>
        <dbReference type="SAM" id="Phobius"/>
    </source>
</evidence>
<dbReference type="InterPro" id="IPR008250">
    <property type="entry name" value="ATPase_P-typ_transduc_dom_A_sf"/>
</dbReference>
<evidence type="ECO:0000256" key="6">
    <source>
        <dbReference type="ARBA" id="ARBA00022837"/>
    </source>
</evidence>
<evidence type="ECO:0000313" key="17">
    <source>
        <dbReference type="Proteomes" id="UP000092401"/>
    </source>
</evidence>
<dbReference type="InterPro" id="IPR036412">
    <property type="entry name" value="HAD-like_sf"/>
</dbReference>
<dbReference type="Proteomes" id="UP000092403">
    <property type="component" value="Unassembled WGS sequence"/>
</dbReference>
<feature type="transmembrane region" description="Helical" evidence="11">
    <location>
        <begin position="839"/>
        <end position="855"/>
    </location>
</feature>
<dbReference type="Pfam" id="PF00690">
    <property type="entry name" value="Cation_ATPase_N"/>
    <property type="match status" value="1"/>
</dbReference>
<dbReference type="SUPFAM" id="SSF56784">
    <property type="entry name" value="HAD-like"/>
    <property type="match status" value="1"/>
</dbReference>
<reference evidence="16 17" key="1">
    <citation type="journal article" date="2016" name="ISME J.">
        <title>Chasing the elusive Euryarchaeota class WSA2: genomes reveal a uniquely fastidious methyl-reducing methanogen.</title>
        <authorList>
            <person name="Nobu M.K."/>
            <person name="Narihiro T."/>
            <person name="Kuroda K."/>
            <person name="Mei R."/>
            <person name="Liu W.T."/>
        </authorList>
    </citation>
    <scope>NUCLEOTIDE SEQUENCE [LARGE SCALE GENOMIC DNA]</scope>
    <source>
        <strain evidence="13">B03fssc0709_Meth_Bin005</strain>
        <strain evidence="14">B15fssc0709_Meth_Bin003</strain>
        <strain evidence="15">BMIXfssc0709_Meth_Bin006</strain>
    </source>
</reference>
<feature type="transmembrane region" description="Helical" evidence="11">
    <location>
        <begin position="770"/>
        <end position="788"/>
    </location>
</feature>
<dbReference type="InterPro" id="IPR006068">
    <property type="entry name" value="ATPase_P-typ_cation-transptr_C"/>
</dbReference>
<dbReference type="SUPFAM" id="SSF81665">
    <property type="entry name" value="Calcium ATPase, transmembrane domain M"/>
    <property type="match status" value="1"/>
</dbReference>
<evidence type="ECO:0000256" key="5">
    <source>
        <dbReference type="ARBA" id="ARBA00022741"/>
    </source>
</evidence>
<dbReference type="InterPro" id="IPR006408">
    <property type="entry name" value="P-type_ATPase_IIB"/>
</dbReference>
<evidence type="ECO:0000256" key="7">
    <source>
        <dbReference type="ARBA" id="ARBA00022840"/>
    </source>
</evidence>
<dbReference type="PATRIC" id="fig|1706437.3.peg.40"/>
<keyword evidence="13" id="KW-0378">Hydrolase</keyword>
<protein>
    <recommendedName>
        <fullName evidence="2">P-type Ca(2+) transporter</fullName>
        <ecNumber evidence="2">7.2.2.10</ecNumber>
    </recommendedName>
</protein>
<keyword evidence="7" id="KW-0067">ATP-binding</keyword>
<keyword evidence="5" id="KW-0547">Nucleotide-binding</keyword>
<evidence type="ECO:0000313" key="16">
    <source>
        <dbReference type="Proteomes" id="UP000091929"/>
    </source>
</evidence>
<dbReference type="EMBL" id="LNGF01000001">
    <property type="protein sequence ID" value="KYC48728.1"/>
    <property type="molecule type" value="Genomic_DNA"/>
</dbReference>
<dbReference type="Pfam" id="PF00689">
    <property type="entry name" value="Cation_ATPase_C"/>
    <property type="match status" value="1"/>
</dbReference>
<keyword evidence="4 11" id="KW-0812">Transmembrane</keyword>
<sequence>MEDLELIDSSWTKEDIDTILKKLDTTKEGLSSKEVEDRIAKYGYNELPVTKKESNIKKFINQFKNNLIIVLLLAGILSVAIGNLKDSIVIFLVIAVNGVMGFLQEYKADKAIEVLKAMVQSKVVVIRDGVKKEIPSRELVPGDIISIEDGDKLSATVRLIEAINLQIDESSLTGESFPVSKAVVSKSEEGYPNTAFMGTVVTRGRGVGVVILTGKDSPIGKISSLISMEDRGSTPLEKSIDNLGKKLGALSVAISSLLFVSVLIRELLIPLPLRDALIESALTAISLAVATIPEGLPIVVLVTLAIGTQILAKNNAIVRKLAAVEALGTTTFICTDKTGTLTINRMSVVAALINNEFLEPEKVDPKKHELFFKIGELCNNAHIKTDGDKLEVIGDPVEGALKVFARKRNYHHHKVERIKENPFDSEKMMMSVLIEEEGKKTTYIKGAPRVIISRSKYALINGKLTQLSEKEKEDIILKNREYAAQGLRALALGYKEGDSEEDIIFVGMAFFKDPLRPEVKDAIALCKKAGIKVAMITGDQRETGLSIAREAGILGKEGMTLSGKELDEMSKEKFASVVKDVVVYYRASPFHKVKIVETLKEVGEVVAVTGDGVNDAPALKMADIGVSMGLIGTDVAREASNMVLMDDNFNTIVTAIREGRRIYDNIRKFLRFQLSTNIGAIILMFTAIMTGAPLPLLPVQILWINIIMDGPPAVTLSMEAFHEGLMEKPPRKKDSPILTSPLYLSMFIGGIAMGLGTYIIFTSIGGELDHARTLAFTLFVIYQLVNVLNCRSFDQSIFKIKFFENKNLLLAITASFILHVAVVYVPFLQGFFHTVPLSLNDWAIIIPSAFTILIVDEVRKYFIRS</sequence>
<evidence type="ECO:0000256" key="1">
    <source>
        <dbReference type="ARBA" id="ARBA00004141"/>
    </source>
</evidence>
<feature type="transmembrane region" description="Helical" evidence="11">
    <location>
        <begin position="284"/>
        <end position="312"/>
    </location>
</feature>
<keyword evidence="3" id="KW-0109">Calcium transport</keyword>
<dbReference type="InterPro" id="IPR018303">
    <property type="entry name" value="ATPase_P-typ_P_site"/>
</dbReference>
<name>A0A150IJT2_9EURY</name>
<evidence type="ECO:0000256" key="8">
    <source>
        <dbReference type="ARBA" id="ARBA00022967"/>
    </source>
</evidence>
<dbReference type="InterPro" id="IPR023214">
    <property type="entry name" value="HAD_sf"/>
</dbReference>
<dbReference type="PRINTS" id="PR00120">
    <property type="entry name" value="HATPASE"/>
</dbReference>
<accession>A0A150IV33</accession>
<dbReference type="SMART" id="SM00831">
    <property type="entry name" value="Cation_ATPase_N"/>
    <property type="match status" value="1"/>
</dbReference>
<evidence type="ECO:0000256" key="9">
    <source>
        <dbReference type="ARBA" id="ARBA00022989"/>
    </source>
</evidence>
<feature type="transmembrane region" description="Helical" evidence="11">
    <location>
        <begin position="669"/>
        <end position="689"/>
    </location>
</feature>
<feature type="transmembrane region" description="Helical" evidence="11">
    <location>
        <begin position="742"/>
        <end position="764"/>
    </location>
</feature>
<dbReference type="EMBL" id="LNJC01000001">
    <property type="protein sequence ID" value="KYC51376.1"/>
    <property type="molecule type" value="Genomic_DNA"/>
</dbReference>
<proteinExistence type="predicted"/>
<feature type="transmembrane region" description="Helical" evidence="11">
    <location>
        <begin position="808"/>
        <end position="827"/>
    </location>
</feature>
<dbReference type="Gene3D" id="3.40.1110.10">
    <property type="entry name" value="Calcium-transporting ATPase, cytoplasmic domain N"/>
    <property type="match status" value="1"/>
</dbReference>
<dbReference type="Pfam" id="PF00122">
    <property type="entry name" value="E1-E2_ATPase"/>
    <property type="match status" value="1"/>
</dbReference>
<dbReference type="PANTHER" id="PTHR42861">
    <property type="entry name" value="CALCIUM-TRANSPORTING ATPASE"/>
    <property type="match status" value="1"/>
</dbReference>
<dbReference type="InterPro" id="IPR059000">
    <property type="entry name" value="ATPase_P-type_domA"/>
</dbReference>
<dbReference type="EC" id="7.2.2.10" evidence="2"/>
<dbReference type="EMBL" id="LNGE01000023">
    <property type="protein sequence ID" value="KYC45290.1"/>
    <property type="molecule type" value="Genomic_DNA"/>
</dbReference>
<dbReference type="Gene3D" id="3.40.50.1000">
    <property type="entry name" value="HAD superfamily/HAD-like"/>
    <property type="match status" value="1"/>
</dbReference>
<accession>A0A150IJT2</accession>
<feature type="transmembrane region" description="Helical" evidence="11">
    <location>
        <begin position="65"/>
        <end position="82"/>
    </location>
</feature>
<comment type="subcellular location">
    <subcellularLocation>
        <location evidence="1">Membrane</location>
        <topology evidence="1">Multi-pass membrane protein</topology>
    </subcellularLocation>
</comment>
<evidence type="ECO:0000256" key="4">
    <source>
        <dbReference type="ARBA" id="ARBA00022692"/>
    </source>
</evidence>
<feature type="transmembrane region" description="Helical" evidence="11">
    <location>
        <begin position="247"/>
        <end position="264"/>
    </location>
</feature>
<dbReference type="GO" id="GO:0016020">
    <property type="term" value="C:membrane"/>
    <property type="evidence" value="ECO:0007669"/>
    <property type="project" value="UniProtKB-SubCell"/>
</dbReference>
<evidence type="ECO:0000259" key="12">
    <source>
        <dbReference type="SMART" id="SM00831"/>
    </source>
</evidence>
<dbReference type="Proteomes" id="UP000091929">
    <property type="component" value="Unassembled WGS sequence"/>
</dbReference>
<dbReference type="SUPFAM" id="SSF81653">
    <property type="entry name" value="Calcium ATPase, transduction domain A"/>
    <property type="match status" value="1"/>
</dbReference>
<dbReference type="Gene3D" id="1.20.1110.10">
    <property type="entry name" value="Calcium-transporting ATPase, transmembrane domain"/>
    <property type="match status" value="1"/>
</dbReference>
<evidence type="ECO:0000313" key="13">
    <source>
        <dbReference type="EMBL" id="KYC45290.1"/>
    </source>
</evidence>
<evidence type="ECO:0000256" key="3">
    <source>
        <dbReference type="ARBA" id="ARBA00022568"/>
    </source>
</evidence>
<keyword evidence="6" id="KW-0106">Calcium</keyword>
<keyword evidence="8" id="KW-1278">Translocase</keyword>
<dbReference type="SFLD" id="SFLDS00003">
    <property type="entry name" value="Haloacid_Dehalogenase"/>
    <property type="match status" value="1"/>
</dbReference>
<dbReference type="PATRIC" id="fig|1706436.3.peg.1007"/>
<dbReference type="InterPro" id="IPR044492">
    <property type="entry name" value="P_typ_ATPase_HD_dom"/>
</dbReference>
<dbReference type="InterPro" id="IPR004014">
    <property type="entry name" value="ATPase_P-typ_cation-transptr_N"/>
</dbReference>